<evidence type="ECO:0000256" key="1">
    <source>
        <dbReference type="ARBA" id="ARBA00022475"/>
    </source>
</evidence>
<feature type="transmembrane region" description="Helical" evidence="6">
    <location>
        <begin position="6"/>
        <end position="23"/>
    </location>
</feature>
<keyword evidence="2" id="KW-0997">Cell inner membrane</keyword>
<dbReference type="RefSeq" id="WP_004866713.1">
    <property type="nucleotide sequence ID" value="NZ_BBLI01000083.1"/>
</dbReference>
<dbReference type="GO" id="GO:0017089">
    <property type="term" value="F:glycolipid transfer activity"/>
    <property type="evidence" value="ECO:0007669"/>
    <property type="project" value="TreeGrafter"/>
</dbReference>
<name>A0AAW8JLX0_9GAMM</name>
<evidence type="ECO:0000256" key="4">
    <source>
        <dbReference type="ARBA" id="ARBA00022989"/>
    </source>
</evidence>
<protein>
    <submittedName>
        <fullName evidence="7">LPS export ABC transporter periplasmic protein LptC</fullName>
    </submittedName>
</protein>
<evidence type="ECO:0000313" key="8">
    <source>
        <dbReference type="Proteomes" id="UP001243195"/>
    </source>
</evidence>
<dbReference type="GeneID" id="84210549"/>
<dbReference type="PANTHER" id="PTHR37481">
    <property type="entry name" value="LIPOPOLYSACCHARIDE EXPORT SYSTEM PROTEIN LPTC"/>
    <property type="match status" value="1"/>
</dbReference>
<dbReference type="InterPro" id="IPR010664">
    <property type="entry name" value="LipoPS_assembly_LptC-rel"/>
</dbReference>
<comment type="caution">
    <text evidence="7">The sequence shown here is derived from an EMBL/GenBank/DDBJ whole genome shotgun (WGS) entry which is preliminary data.</text>
</comment>
<dbReference type="AlphaFoldDB" id="A0AAW8JLX0"/>
<keyword evidence="1" id="KW-1003">Cell membrane</keyword>
<dbReference type="GO" id="GO:0030288">
    <property type="term" value="C:outer membrane-bounded periplasmic space"/>
    <property type="evidence" value="ECO:0007669"/>
    <property type="project" value="TreeGrafter"/>
</dbReference>
<dbReference type="InterPro" id="IPR052363">
    <property type="entry name" value="LPS_export_LptC"/>
</dbReference>
<sequence length="181" mass="20381">MDIKNLYITAVVIAAISGGYYYYSGKGKKLDVQSAQNMTYAAENIHLTQTNDQGHLYMRAEVDRLEQDLNKKTSDLKNLNASMFKNDQLDSTFFAKQAQGFNDNEKVVLSQQVEATKLGQNGKMIFTTDLLTAYPDAKKLETTHQVNVNSPDAEFVSQGLKANLDEGQYEFFNIRGKYAPR</sequence>
<dbReference type="GO" id="GO:0015221">
    <property type="term" value="F:lipopolysaccharide transmembrane transporter activity"/>
    <property type="evidence" value="ECO:0007669"/>
    <property type="project" value="InterPro"/>
</dbReference>
<dbReference type="Pfam" id="PF06835">
    <property type="entry name" value="LptC"/>
    <property type="match status" value="1"/>
</dbReference>
<dbReference type="Gene3D" id="2.60.450.10">
    <property type="entry name" value="Lipopolysaccharide (LPS) transport protein A like domain"/>
    <property type="match status" value="1"/>
</dbReference>
<dbReference type="NCBIfam" id="TIGR04409">
    <property type="entry name" value="LptC_YrbK"/>
    <property type="match status" value="1"/>
</dbReference>
<gene>
    <name evidence="7" type="primary">lptC</name>
    <name evidence="7" type="ORF">RFH51_19270</name>
</gene>
<evidence type="ECO:0000256" key="2">
    <source>
        <dbReference type="ARBA" id="ARBA00022519"/>
    </source>
</evidence>
<evidence type="ECO:0000313" key="7">
    <source>
        <dbReference type="EMBL" id="MDQ9073582.1"/>
    </source>
</evidence>
<organism evidence="7 8">
    <name type="scientific">Acinetobacter gerneri</name>
    <dbReference type="NCBI Taxonomy" id="202952"/>
    <lineage>
        <taxon>Bacteria</taxon>
        <taxon>Pseudomonadati</taxon>
        <taxon>Pseudomonadota</taxon>
        <taxon>Gammaproteobacteria</taxon>
        <taxon>Moraxellales</taxon>
        <taxon>Moraxellaceae</taxon>
        <taxon>Acinetobacter</taxon>
    </lineage>
</organism>
<dbReference type="GO" id="GO:0005886">
    <property type="term" value="C:plasma membrane"/>
    <property type="evidence" value="ECO:0007669"/>
    <property type="project" value="InterPro"/>
</dbReference>
<dbReference type="Proteomes" id="UP001243195">
    <property type="component" value="Unassembled WGS sequence"/>
</dbReference>
<dbReference type="EMBL" id="JAVIDA010000051">
    <property type="protein sequence ID" value="MDQ9073582.1"/>
    <property type="molecule type" value="Genomic_DNA"/>
</dbReference>
<dbReference type="InterPro" id="IPR026265">
    <property type="entry name" value="LptC"/>
</dbReference>
<dbReference type="PANTHER" id="PTHR37481:SF1">
    <property type="entry name" value="LIPOPOLYSACCHARIDE EXPORT SYSTEM PROTEIN LPTC"/>
    <property type="match status" value="1"/>
</dbReference>
<keyword evidence="5 6" id="KW-0472">Membrane</keyword>
<evidence type="ECO:0000256" key="6">
    <source>
        <dbReference type="SAM" id="Phobius"/>
    </source>
</evidence>
<keyword evidence="4 6" id="KW-1133">Transmembrane helix</keyword>
<proteinExistence type="predicted"/>
<keyword evidence="3 6" id="KW-0812">Transmembrane</keyword>
<accession>A0AAW8JLX0</accession>
<evidence type="ECO:0000256" key="5">
    <source>
        <dbReference type="ARBA" id="ARBA00023136"/>
    </source>
</evidence>
<reference evidence="7" key="1">
    <citation type="submission" date="2023-08" db="EMBL/GenBank/DDBJ databases">
        <title>Emergence of clinically-relevant ST2 carbapenem-resistant Acinetobacter baumannii strains in hospital sewages in Zhejiang, East of China.</title>
        <authorList>
            <person name="Kaichao C."/>
            <person name="Zhang R."/>
        </authorList>
    </citation>
    <scope>NUCLEOTIDE SEQUENCE</scope>
    <source>
        <strain evidence="7">M-SY-60</strain>
    </source>
</reference>
<evidence type="ECO:0000256" key="3">
    <source>
        <dbReference type="ARBA" id="ARBA00022692"/>
    </source>
</evidence>